<reference evidence="2" key="2">
    <citation type="journal article" date="2015" name="Data Brief">
        <title>Shoot transcriptome of the giant reed, Arundo donax.</title>
        <authorList>
            <person name="Barrero R.A."/>
            <person name="Guerrero F.D."/>
            <person name="Moolhuijzen P."/>
            <person name="Goolsby J.A."/>
            <person name="Tidwell J."/>
            <person name="Bellgard S.E."/>
            <person name="Bellgard M.I."/>
        </authorList>
    </citation>
    <scope>NUCLEOTIDE SEQUENCE</scope>
    <source>
        <tissue evidence="2">Shoot tissue taken approximately 20 cm above the soil surface</tissue>
    </source>
</reference>
<accession>A0A0A9BPR5</accession>
<reference evidence="2" key="1">
    <citation type="submission" date="2014-09" db="EMBL/GenBank/DDBJ databases">
        <authorList>
            <person name="Magalhaes I.L.F."/>
            <person name="Oliveira U."/>
            <person name="Santos F.R."/>
            <person name="Vidigal T.H.D.A."/>
            <person name="Brescovit A.D."/>
            <person name="Santos A.J."/>
        </authorList>
    </citation>
    <scope>NUCLEOTIDE SEQUENCE</scope>
    <source>
        <tissue evidence="2">Shoot tissue taken approximately 20 cm above the soil surface</tissue>
    </source>
</reference>
<protein>
    <submittedName>
        <fullName evidence="2">Uncharacterized protein</fullName>
    </submittedName>
</protein>
<organism evidence="2">
    <name type="scientific">Arundo donax</name>
    <name type="common">Giant reed</name>
    <name type="synonym">Donax arundinaceus</name>
    <dbReference type="NCBI Taxonomy" id="35708"/>
    <lineage>
        <taxon>Eukaryota</taxon>
        <taxon>Viridiplantae</taxon>
        <taxon>Streptophyta</taxon>
        <taxon>Embryophyta</taxon>
        <taxon>Tracheophyta</taxon>
        <taxon>Spermatophyta</taxon>
        <taxon>Magnoliopsida</taxon>
        <taxon>Liliopsida</taxon>
        <taxon>Poales</taxon>
        <taxon>Poaceae</taxon>
        <taxon>PACMAD clade</taxon>
        <taxon>Arundinoideae</taxon>
        <taxon>Arundineae</taxon>
        <taxon>Arundo</taxon>
    </lineage>
</organism>
<name>A0A0A9BPR5_ARUDO</name>
<feature type="compositionally biased region" description="Polar residues" evidence="1">
    <location>
        <begin position="13"/>
        <end position="23"/>
    </location>
</feature>
<dbReference type="AlphaFoldDB" id="A0A0A9BPR5"/>
<feature type="region of interest" description="Disordered" evidence="1">
    <location>
        <begin position="8"/>
        <end position="36"/>
    </location>
</feature>
<evidence type="ECO:0000313" key="2">
    <source>
        <dbReference type="EMBL" id="JAD65974.1"/>
    </source>
</evidence>
<evidence type="ECO:0000256" key="1">
    <source>
        <dbReference type="SAM" id="MobiDB-lite"/>
    </source>
</evidence>
<sequence>MKILLPMAAKNMPTCSPGDSNRTAGGGLWRCQQRQH</sequence>
<proteinExistence type="predicted"/>
<dbReference type="EMBL" id="GBRH01231921">
    <property type="protein sequence ID" value="JAD65974.1"/>
    <property type="molecule type" value="Transcribed_RNA"/>
</dbReference>